<dbReference type="Proteomes" id="UP000036681">
    <property type="component" value="Unplaced"/>
</dbReference>
<keyword evidence="1" id="KW-0245">EGF-like domain</keyword>
<keyword evidence="4" id="KW-1185">Reference proteome</keyword>
<dbReference type="PROSITE" id="PS50026">
    <property type="entry name" value="EGF_3"/>
    <property type="match status" value="1"/>
</dbReference>
<keyword evidence="2" id="KW-0732">Signal</keyword>
<evidence type="ECO:0000313" key="5">
    <source>
        <dbReference type="WBParaSite" id="ALUE_0000904401-mRNA-1"/>
    </source>
</evidence>
<dbReference type="SUPFAM" id="SSF57196">
    <property type="entry name" value="EGF/Laminin"/>
    <property type="match status" value="1"/>
</dbReference>
<feature type="chain" id="PRO_5039918702" evidence="2">
    <location>
        <begin position="19"/>
        <end position="211"/>
    </location>
</feature>
<protein>
    <submittedName>
        <fullName evidence="5">EGF-like domain-containing protein</fullName>
    </submittedName>
</protein>
<feature type="domain" description="EGF-like" evidence="3">
    <location>
        <begin position="138"/>
        <end position="179"/>
    </location>
</feature>
<evidence type="ECO:0000256" key="2">
    <source>
        <dbReference type="SAM" id="SignalP"/>
    </source>
</evidence>
<dbReference type="Gene3D" id="2.10.25.10">
    <property type="entry name" value="Laminin"/>
    <property type="match status" value="1"/>
</dbReference>
<name>A0A9J2PIA7_ASCLU</name>
<evidence type="ECO:0000313" key="4">
    <source>
        <dbReference type="Proteomes" id="UP000036681"/>
    </source>
</evidence>
<comment type="caution">
    <text evidence="1">Lacks conserved residue(s) required for the propagation of feature annotation.</text>
</comment>
<evidence type="ECO:0000256" key="1">
    <source>
        <dbReference type="PROSITE-ProRule" id="PRU00076"/>
    </source>
</evidence>
<evidence type="ECO:0000259" key="3">
    <source>
        <dbReference type="PROSITE" id="PS50026"/>
    </source>
</evidence>
<feature type="disulfide bond" evidence="1">
    <location>
        <begin position="169"/>
        <end position="178"/>
    </location>
</feature>
<dbReference type="AlphaFoldDB" id="A0A9J2PIA7"/>
<keyword evidence="1" id="KW-1015">Disulfide bond</keyword>
<organism evidence="4 5">
    <name type="scientific">Ascaris lumbricoides</name>
    <name type="common">Giant roundworm</name>
    <dbReference type="NCBI Taxonomy" id="6252"/>
    <lineage>
        <taxon>Eukaryota</taxon>
        <taxon>Metazoa</taxon>
        <taxon>Ecdysozoa</taxon>
        <taxon>Nematoda</taxon>
        <taxon>Chromadorea</taxon>
        <taxon>Rhabditida</taxon>
        <taxon>Spirurina</taxon>
        <taxon>Ascaridomorpha</taxon>
        <taxon>Ascaridoidea</taxon>
        <taxon>Ascarididae</taxon>
        <taxon>Ascaris</taxon>
    </lineage>
</organism>
<proteinExistence type="predicted"/>
<sequence length="211" mass="23630">MLRVVVWLSVLSVQNMFGFDQGLSLSSHTSLDAQSTNTSIDTQQTAALSFPHIFKRDVPTSAVSLESVDGYKFIRPDQPFEFICPENFAVCSVPDLISHNLKMSPDRPRKILVTHAMEGDNFSCCGRTNGLTYRYMIRYKNCESAICKNGGACVEAYDALGTRHYDCHCPYKTRGFDCGERYQGIEWLVALLWAAVLGEVALMVIALCRHK</sequence>
<dbReference type="InterPro" id="IPR000742">
    <property type="entry name" value="EGF"/>
</dbReference>
<feature type="signal peptide" evidence="2">
    <location>
        <begin position="1"/>
        <end position="18"/>
    </location>
</feature>
<dbReference type="WBParaSite" id="ALUE_0000904401-mRNA-1">
    <property type="protein sequence ID" value="ALUE_0000904401-mRNA-1"/>
    <property type="gene ID" value="ALUE_0000904401"/>
</dbReference>
<dbReference type="PROSITE" id="PS00022">
    <property type="entry name" value="EGF_1"/>
    <property type="match status" value="1"/>
</dbReference>
<accession>A0A9J2PIA7</accession>
<reference evidence="5" key="1">
    <citation type="submission" date="2023-03" db="UniProtKB">
        <authorList>
            <consortium name="WormBaseParasite"/>
        </authorList>
    </citation>
    <scope>IDENTIFICATION</scope>
</reference>